<accession>A0AAV7RIQ0</accession>
<evidence type="ECO:0000313" key="1">
    <source>
        <dbReference type="EMBL" id="KAJ1151868.1"/>
    </source>
</evidence>
<gene>
    <name evidence="1" type="ORF">NDU88_004647</name>
</gene>
<keyword evidence="2" id="KW-1185">Reference proteome</keyword>
<dbReference type="Proteomes" id="UP001066276">
    <property type="component" value="Chromosome 5"/>
</dbReference>
<proteinExistence type="predicted"/>
<dbReference type="EMBL" id="JANPWB010000009">
    <property type="protein sequence ID" value="KAJ1151868.1"/>
    <property type="molecule type" value="Genomic_DNA"/>
</dbReference>
<comment type="caution">
    <text evidence="1">The sequence shown here is derived from an EMBL/GenBank/DDBJ whole genome shotgun (WGS) entry which is preliminary data.</text>
</comment>
<evidence type="ECO:0000313" key="2">
    <source>
        <dbReference type="Proteomes" id="UP001066276"/>
    </source>
</evidence>
<organism evidence="1 2">
    <name type="scientific">Pleurodeles waltl</name>
    <name type="common">Iberian ribbed newt</name>
    <dbReference type="NCBI Taxonomy" id="8319"/>
    <lineage>
        <taxon>Eukaryota</taxon>
        <taxon>Metazoa</taxon>
        <taxon>Chordata</taxon>
        <taxon>Craniata</taxon>
        <taxon>Vertebrata</taxon>
        <taxon>Euteleostomi</taxon>
        <taxon>Amphibia</taxon>
        <taxon>Batrachia</taxon>
        <taxon>Caudata</taxon>
        <taxon>Salamandroidea</taxon>
        <taxon>Salamandridae</taxon>
        <taxon>Pleurodelinae</taxon>
        <taxon>Pleurodeles</taxon>
    </lineage>
</organism>
<name>A0AAV7RIQ0_PLEWA</name>
<protein>
    <submittedName>
        <fullName evidence="1">Uncharacterized protein</fullName>
    </submittedName>
</protein>
<sequence>MSATERALPSDGTLAVKSIDGLTRSPILPKRLHASSEARHQARSGKALMRLRSHCDVDASIITAVMNMLLVHEEESQLSLALFVS</sequence>
<dbReference type="AlphaFoldDB" id="A0AAV7RIQ0"/>
<reference evidence="1" key="1">
    <citation type="journal article" date="2022" name="bioRxiv">
        <title>Sequencing and chromosome-scale assembly of the giantPleurodeles waltlgenome.</title>
        <authorList>
            <person name="Brown T."/>
            <person name="Elewa A."/>
            <person name="Iarovenko S."/>
            <person name="Subramanian E."/>
            <person name="Araus A.J."/>
            <person name="Petzold A."/>
            <person name="Susuki M."/>
            <person name="Suzuki K.-i.T."/>
            <person name="Hayashi T."/>
            <person name="Toyoda A."/>
            <person name="Oliveira C."/>
            <person name="Osipova E."/>
            <person name="Leigh N.D."/>
            <person name="Simon A."/>
            <person name="Yun M.H."/>
        </authorList>
    </citation>
    <scope>NUCLEOTIDE SEQUENCE</scope>
    <source>
        <strain evidence="1">20211129_DDA</strain>
        <tissue evidence="1">Liver</tissue>
    </source>
</reference>